<protein>
    <recommendedName>
        <fullName evidence="1">Hemerythrin-like domain-containing protein</fullName>
    </recommendedName>
</protein>
<sequence>MATGTTSRPWADGPWPLIETPSKTQDIVSRTSVMSDSTLLFWCHLGVNKKSKHEALYIANEMAFAHNAMLRGLNSLYLQAEQITESQDIADYLVFLRSWAGWVSHHHTLEEEQMFPQFERVMKKPNFLEGNVNEHHTFQPILKQLLAYGTETKPADYKASTVRSLIEQMAPSFREHLANEITSLMSMEPYDGPALLKVYKECEAEAGKQDKNVIPPMVLGLRDITFEGGNQWPAMPPFSTHFVHYLFARKHAGAWRFLPSDTWGNPRPLAFGKP</sequence>
<reference evidence="3" key="2">
    <citation type="submission" date="2016-02" db="EMBL/GenBank/DDBJ databases">
        <title>Genome sequencing of Aspergillus luchuensis NBRC 4314.</title>
        <authorList>
            <person name="Yamada O."/>
        </authorList>
    </citation>
    <scope>NUCLEOTIDE SEQUENCE [LARGE SCALE GENOMIC DNA]</scope>
    <source>
        <strain evidence="3">RIB 2604</strain>
    </source>
</reference>
<dbReference type="CDD" id="cd12108">
    <property type="entry name" value="Hr-like"/>
    <property type="match status" value="1"/>
</dbReference>
<dbReference type="InterPro" id="IPR012312">
    <property type="entry name" value="Hemerythrin-like"/>
</dbReference>
<evidence type="ECO:0000313" key="2">
    <source>
        <dbReference type="EMBL" id="GAT23969.1"/>
    </source>
</evidence>
<dbReference type="PANTHER" id="PTHR38048">
    <property type="entry name" value="EXPRESSED PROTEIN"/>
    <property type="match status" value="1"/>
</dbReference>
<accession>A0A146FEF5</accession>
<comment type="caution">
    <text evidence="2">The sequence shown here is derived from an EMBL/GenBank/DDBJ whole genome shotgun (WGS) entry which is preliminary data.</text>
</comment>
<evidence type="ECO:0000313" key="3">
    <source>
        <dbReference type="Proteomes" id="UP000075230"/>
    </source>
</evidence>
<dbReference type="VEuPathDB" id="FungiDB:ASPFODRAFT_42187"/>
<organism evidence="2 3">
    <name type="scientific">Aspergillus kawachii</name>
    <name type="common">White koji mold</name>
    <name type="synonym">Aspergillus awamori var. kawachi</name>
    <dbReference type="NCBI Taxonomy" id="1069201"/>
    <lineage>
        <taxon>Eukaryota</taxon>
        <taxon>Fungi</taxon>
        <taxon>Dikarya</taxon>
        <taxon>Ascomycota</taxon>
        <taxon>Pezizomycotina</taxon>
        <taxon>Eurotiomycetes</taxon>
        <taxon>Eurotiomycetidae</taxon>
        <taxon>Eurotiales</taxon>
        <taxon>Aspergillaceae</taxon>
        <taxon>Aspergillus</taxon>
        <taxon>Aspergillus subgen. Circumdati</taxon>
    </lineage>
</organism>
<dbReference type="Proteomes" id="UP000075230">
    <property type="component" value="Unassembled WGS sequence"/>
</dbReference>
<name>A0A146FEF5_ASPKA</name>
<proteinExistence type="predicted"/>
<dbReference type="Gene3D" id="1.20.120.520">
    <property type="entry name" value="nmb1532 protein domain like"/>
    <property type="match status" value="1"/>
</dbReference>
<dbReference type="AlphaFoldDB" id="A0A146FEF5"/>
<dbReference type="InterPro" id="IPR053206">
    <property type="entry name" value="Dimeric_xanthone_biosynth"/>
</dbReference>
<reference evidence="2 3" key="1">
    <citation type="journal article" date="2016" name="DNA Res.">
        <title>Genome sequence of Aspergillus luchuensis NBRC 4314.</title>
        <authorList>
            <person name="Yamada O."/>
            <person name="Machida M."/>
            <person name="Hosoyama A."/>
            <person name="Goto M."/>
            <person name="Takahashi T."/>
            <person name="Futagami T."/>
            <person name="Yamagata Y."/>
            <person name="Takeuchi M."/>
            <person name="Kobayashi T."/>
            <person name="Koike H."/>
            <person name="Abe K."/>
            <person name="Asai K."/>
            <person name="Arita M."/>
            <person name="Fujita N."/>
            <person name="Fukuda K."/>
            <person name="Higa K."/>
            <person name="Horikawa H."/>
            <person name="Ishikawa T."/>
            <person name="Jinno K."/>
            <person name="Kato Y."/>
            <person name="Kirimura K."/>
            <person name="Mizutani O."/>
            <person name="Nakasone K."/>
            <person name="Sano M."/>
            <person name="Shiraishi Y."/>
            <person name="Tsukahara M."/>
            <person name="Gomi K."/>
        </authorList>
    </citation>
    <scope>NUCLEOTIDE SEQUENCE [LARGE SCALE GENOMIC DNA]</scope>
    <source>
        <strain evidence="2 3">RIB 2604</strain>
    </source>
</reference>
<dbReference type="PANTHER" id="PTHR38048:SF2">
    <property type="entry name" value="HEMERYTHRIN-LIKE DOMAIN-CONTAINING PROTEIN"/>
    <property type="match status" value="1"/>
</dbReference>
<feature type="domain" description="Hemerythrin-like" evidence="1">
    <location>
        <begin position="61"/>
        <end position="181"/>
    </location>
</feature>
<dbReference type="Pfam" id="PF01814">
    <property type="entry name" value="Hemerythrin"/>
    <property type="match status" value="1"/>
</dbReference>
<gene>
    <name evidence="2" type="ORF">RIB2604_01711120</name>
</gene>
<dbReference type="EMBL" id="BCWF01000017">
    <property type="protein sequence ID" value="GAT23969.1"/>
    <property type="molecule type" value="Genomic_DNA"/>
</dbReference>
<evidence type="ECO:0000259" key="1">
    <source>
        <dbReference type="Pfam" id="PF01814"/>
    </source>
</evidence>